<dbReference type="GO" id="GO:0051087">
    <property type="term" value="F:protein-folding chaperone binding"/>
    <property type="evidence" value="ECO:0007669"/>
    <property type="project" value="TreeGrafter"/>
</dbReference>
<keyword evidence="1" id="KW-0143">Chaperone</keyword>
<dbReference type="SMART" id="SM00271">
    <property type="entry name" value="DnaJ"/>
    <property type="match status" value="1"/>
</dbReference>
<dbReference type="GO" id="GO:0051787">
    <property type="term" value="F:misfolded protein binding"/>
    <property type="evidence" value="ECO:0007669"/>
    <property type="project" value="TreeGrafter"/>
</dbReference>
<dbReference type="InterPro" id="IPR018253">
    <property type="entry name" value="DnaJ_domain_CS"/>
</dbReference>
<evidence type="ECO:0000313" key="5">
    <source>
        <dbReference type="EMBL" id="MBT1699077.1"/>
    </source>
</evidence>
<evidence type="ECO:0000256" key="3">
    <source>
        <dbReference type="SAM" id="Phobius"/>
    </source>
</evidence>
<dbReference type="CDD" id="cd06257">
    <property type="entry name" value="DnaJ"/>
    <property type="match status" value="1"/>
</dbReference>
<evidence type="ECO:0000259" key="4">
    <source>
        <dbReference type="PROSITE" id="PS50076"/>
    </source>
</evidence>
<dbReference type="PROSITE" id="PS50076">
    <property type="entry name" value="DNAJ_2"/>
    <property type="match status" value="1"/>
</dbReference>
<reference evidence="5 6" key="1">
    <citation type="submission" date="2021-05" db="EMBL/GenBank/DDBJ databases">
        <title>A Polyphasic approach of four new species of the genus Ohtaekwangia: Ohtaekwangia histidinii sp. nov., Ohtaekwangia cretensis sp. nov., Ohtaekwangia indiensis sp. nov., Ohtaekwangia reichenbachii sp. nov. from diverse environment.</title>
        <authorList>
            <person name="Octaviana S."/>
        </authorList>
    </citation>
    <scope>NUCLEOTIDE SEQUENCE [LARGE SCALE GENOMIC DNA]</scope>
    <source>
        <strain evidence="5 6">PWU4</strain>
    </source>
</reference>
<dbReference type="EMBL" id="JAHESF010000021">
    <property type="protein sequence ID" value="MBT1699077.1"/>
    <property type="molecule type" value="Genomic_DNA"/>
</dbReference>
<feature type="domain" description="J" evidence="4">
    <location>
        <begin position="1"/>
        <end position="52"/>
    </location>
</feature>
<keyword evidence="6" id="KW-1185">Reference proteome</keyword>
<evidence type="ECO:0000256" key="1">
    <source>
        <dbReference type="ARBA" id="ARBA00023186"/>
    </source>
</evidence>
<dbReference type="Gene3D" id="1.10.287.110">
    <property type="entry name" value="DnaJ domain"/>
    <property type="match status" value="1"/>
</dbReference>
<dbReference type="PANTHER" id="PTHR44360:SF1">
    <property type="entry name" value="DNAJ HOMOLOG SUBFAMILY B MEMBER 9"/>
    <property type="match status" value="1"/>
</dbReference>
<keyword evidence="3" id="KW-0812">Transmembrane</keyword>
<dbReference type="PRINTS" id="PR00625">
    <property type="entry name" value="JDOMAIN"/>
</dbReference>
<gene>
    <name evidence="5" type="ORF">KK083_19435</name>
</gene>
<comment type="caution">
    <text evidence="5">The sequence shown here is derived from an EMBL/GenBank/DDBJ whole genome shotgun (WGS) entry which is preliminary data.</text>
</comment>
<dbReference type="SUPFAM" id="SSF46565">
    <property type="entry name" value="Chaperone J-domain"/>
    <property type="match status" value="1"/>
</dbReference>
<organism evidence="5 6">
    <name type="scientific">Chryseosolibacter histidini</name>
    <dbReference type="NCBI Taxonomy" id="2782349"/>
    <lineage>
        <taxon>Bacteria</taxon>
        <taxon>Pseudomonadati</taxon>
        <taxon>Bacteroidota</taxon>
        <taxon>Cytophagia</taxon>
        <taxon>Cytophagales</taxon>
        <taxon>Chryseotaleaceae</taxon>
        <taxon>Chryseosolibacter</taxon>
    </lineage>
</organism>
<dbReference type="InterPro" id="IPR036869">
    <property type="entry name" value="J_dom_sf"/>
</dbReference>
<dbReference type="PROSITE" id="PS00636">
    <property type="entry name" value="DNAJ_1"/>
    <property type="match status" value="1"/>
</dbReference>
<dbReference type="AlphaFoldDB" id="A0AAP2DPY1"/>
<keyword evidence="3" id="KW-1133">Transmembrane helix</keyword>
<feature type="transmembrane region" description="Helical" evidence="3">
    <location>
        <begin position="99"/>
        <end position="120"/>
    </location>
</feature>
<sequence length="248" mass="28660">MAEIKRAYRRLAVLYHPDKNPDPRAHALFQEVNEAYDVLGDPEKRQTYDLRLANPFAEILDQAPAPPAHRDPAYRRRRPNPGVRRDPTPRDLMGQYLPYFRWLTVVGLVLTVFLAIDLALPAREYDDEIAEIYSVRGRRGAYRYHVMITTSGRNFRIYEREATTFHEQPIRIVATPIFSTELSVSNREGTHVVRLAYIYRGALSLFPLVLFIISLLAIMLPRRTEFVFNASIVCGILIVILLYLVFSI</sequence>
<dbReference type="Pfam" id="PF00226">
    <property type="entry name" value="DnaJ"/>
    <property type="match status" value="1"/>
</dbReference>
<keyword evidence="3" id="KW-0472">Membrane</keyword>
<name>A0AAP2DPY1_9BACT</name>
<protein>
    <submittedName>
        <fullName evidence="5">DnaJ domain-containing protein</fullName>
    </submittedName>
</protein>
<dbReference type="Proteomes" id="UP001319200">
    <property type="component" value="Unassembled WGS sequence"/>
</dbReference>
<evidence type="ECO:0000313" key="6">
    <source>
        <dbReference type="Proteomes" id="UP001319200"/>
    </source>
</evidence>
<dbReference type="GO" id="GO:0036503">
    <property type="term" value="P:ERAD pathway"/>
    <property type="evidence" value="ECO:0007669"/>
    <property type="project" value="TreeGrafter"/>
</dbReference>
<dbReference type="PANTHER" id="PTHR44360">
    <property type="entry name" value="DNAJ HOMOLOG SUBFAMILY B MEMBER 9"/>
    <property type="match status" value="1"/>
</dbReference>
<proteinExistence type="predicted"/>
<dbReference type="InterPro" id="IPR051948">
    <property type="entry name" value="Hsp70_co-chaperone_J-domain"/>
</dbReference>
<accession>A0AAP2DPY1</accession>
<feature type="transmembrane region" description="Helical" evidence="3">
    <location>
        <begin position="226"/>
        <end position="246"/>
    </location>
</feature>
<dbReference type="InterPro" id="IPR001623">
    <property type="entry name" value="DnaJ_domain"/>
</dbReference>
<feature type="region of interest" description="Disordered" evidence="2">
    <location>
        <begin position="62"/>
        <end position="89"/>
    </location>
</feature>
<evidence type="ECO:0000256" key="2">
    <source>
        <dbReference type="SAM" id="MobiDB-lite"/>
    </source>
</evidence>
<feature type="transmembrane region" description="Helical" evidence="3">
    <location>
        <begin position="197"/>
        <end position="220"/>
    </location>
</feature>